<proteinExistence type="predicted"/>
<accession>A0AAD4J4M1</accession>
<dbReference type="PANTHER" id="PTHR34053:SF4">
    <property type="entry name" value="PROTEIN ULTRAPETALA 2-LIKE"/>
    <property type="match status" value="1"/>
</dbReference>
<sequence>MFTQEELSSYLGVLQVTPEFIEIDCGCTNPRYGDTSGKLRVYPDGKLEIDCTCRTGCDTVNVSPVEFAKHAGKINAHANWKSQIWVFSNEGHKIAVWRSCLLKYHKHNFQRRLRQVTHRDEFVRCCCCGKDRRFSLRTKQDCKIYHDALIELQRW</sequence>
<dbReference type="Pfam" id="PF23292">
    <property type="entry name" value="SAND_ULT1"/>
    <property type="match status" value="1"/>
</dbReference>
<dbReference type="Pfam" id="PF23293">
    <property type="entry name" value="zf_ULT1"/>
    <property type="match status" value="1"/>
</dbReference>
<feature type="domain" description="ULTRAPETALA1/2 SAND" evidence="1">
    <location>
        <begin position="13"/>
        <end position="105"/>
    </location>
</feature>
<comment type="caution">
    <text evidence="3">The sequence shown here is derived from an EMBL/GenBank/DDBJ whole genome shotgun (WGS) entry which is preliminary data.</text>
</comment>
<protein>
    <submittedName>
        <fullName evidence="3">Uncharacterized protein</fullName>
    </submittedName>
</protein>
<evidence type="ECO:0000259" key="1">
    <source>
        <dbReference type="Pfam" id="PF23292"/>
    </source>
</evidence>
<dbReference type="InterPro" id="IPR020533">
    <property type="entry name" value="Developmental_reg_ULTRAPETALA"/>
</dbReference>
<dbReference type="AlphaFoldDB" id="A0AAD4J4M1"/>
<evidence type="ECO:0000259" key="2">
    <source>
        <dbReference type="Pfam" id="PF23293"/>
    </source>
</evidence>
<organism evidence="3 4">
    <name type="scientific">Perilla frutescens var. hirtella</name>
    <name type="common">Perilla citriodora</name>
    <name type="synonym">Perilla setoyensis</name>
    <dbReference type="NCBI Taxonomy" id="608512"/>
    <lineage>
        <taxon>Eukaryota</taxon>
        <taxon>Viridiplantae</taxon>
        <taxon>Streptophyta</taxon>
        <taxon>Embryophyta</taxon>
        <taxon>Tracheophyta</taxon>
        <taxon>Spermatophyta</taxon>
        <taxon>Magnoliopsida</taxon>
        <taxon>eudicotyledons</taxon>
        <taxon>Gunneridae</taxon>
        <taxon>Pentapetalae</taxon>
        <taxon>asterids</taxon>
        <taxon>lamiids</taxon>
        <taxon>Lamiales</taxon>
        <taxon>Lamiaceae</taxon>
        <taxon>Nepetoideae</taxon>
        <taxon>Elsholtzieae</taxon>
        <taxon>Perilla</taxon>
    </lineage>
</organism>
<dbReference type="GO" id="GO:0005634">
    <property type="term" value="C:nucleus"/>
    <property type="evidence" value="ECO:0007669"/>
    <property type="project" value="TreeGrafter"/>
</dbReference>
<evidence type="ECO:0000313" key="3">
    <source>
        <dbReference type="EMBL" id="KAH6826473.1"/>
    </source>
</evidence>
<name>A0AAD4J4M1_PERFH</name>
<dbReference type="PANTHER" id="PTHR34053">
    <property type="entry name" value="PROTEIN ULTRAPETALA 1"/>
    <property type="match status" value="1"/>
</dbReference>
<gene>
    <name evidence="3" type="ORF">C2S53_014327</name>
</gene>
<dbReference type="InterPro" id="IPR057012">
    <property type="entry name" value="ULT1/2_Znf"/>
</dbReference>
<keyword evidence="4" id="KW-1185">Reference proteome</keyword>
<reference evidence="3 4" key="1">
    <citation type="journal article" date="2021" name="Nat. Commun.">
        <title>Incipient diploidization of the medicinal plant Perilla within 10,000 years.</title>
        <authorList>
            <person name="Zhang Y."/>
            <person name="Shen Q."/>
            <person name="Leng L."/>
            <person name="Zhang D."/>
            <person name="Chen S."/>
            <person name="Shi Y."/>
            <person name="Ning Z."/>
            <person name="Chen S."/>
        </authorList>
    </citation>
    <scope>NUCLEOTIDE SEQUENCE [LARGE SCALE GENOMIC DNA]</scope>
    <source>
        <strain evidence="4">cv. PC099</strain>
    </source>
</reference>
<dbReference type="EMBL" id="SDAM02000166">
    <property type="protein sequence ID" value="KAH6826473.1"/>
    <property type="molecule type" value="Genomic_DNA"/>
</dbReference>
<dbReference type="InterPro" id="IPR057011">
    <property type="entry name" value="ULT1/2_SAND"/>
</dbReference>
<feature type="domain" description="ULTRAPETALA1/2 zinc finger" evidence="2">
    <location>
        <begin position="118"/>
        <end position="151"/>
    </location>
</feature>
<evidence type="ECO:0000313" key="4">
    <source>
        <dbReference type="Proteomes" id="UP001190926"/>
    </source>
</evidence>
<dbReference type="GO" id="GO:0005829">
    <property type="term" value="C:cytosol"/>
    <property type="evidence" value="ECO:0007669"/>
    <property type="project" value="TreeGrafter"/>
</dbReference>
<dbReference type="Proteomes" id="UP001190926">
    <property type="component" value="Unassembled WGS sequence"/>
</dbReference>